<keyword evidence="1" id="KW-1133">Transmembrane helix</keyword>
<evidence type="ECO:0000256" key="1">
    <source>
        <dbReference type="SAM" id="Phobius"/>
    </source>
</evidence>
<feature type="transmembrane region" description="Helical" evidence="1">
    <location>
        <begin position="33"/>
        <end position="54"/>
    </location>
</feature>
<keyword evidence="2" id="KW-0614">Plasmid</keyword>
<dbReference type="Proteomes" id="UP000019024">
    <property type="component" value="Plasmid unnamed3"/>
</dbReference>
<sequence>MAAGVHSAATIDRSRRFVLVHSRSRERMPRKETLGLLLLTVTVGVFVSGFLTAVL</sequence>
<keyword evidence="3" id="KW-1185">Reference proteome</keyword>
<keyword evidence="1" id="KW-0472">Membrane</keyword>
<protein>
    <submittedName>
        <fullName evidence="2">Uncharacterized protein</fullName>
    </submittedName>
</protein>
<accession>W0JUI8</accession>
<organism evidence="2 3">
    <name type="scientific">Halostagnicola larsenii XH-48</name>
    <dbReference type="NCBI Taxonomy" id="797299"/>
    <lineage>
        <taxon>Archaea</taxon>
        <taxon>Methanobacteriati</taxon>
        <taxon>Methanobacteriota</taxon>
        <taxon>Stenosarchaea group</taxon>
        <taxon>Halobacteria</taxon>
        <taxon>Halobacteriales</taxon>
        <taxon>Natrialbaceae</taxon>
        <taxon>Halostagnicola</taxon>
    </lineage>
</organism>
<dbReference type="HOGENOM" id="CLU_3020854_0_0_2"/>
<gene>
    <name evidence="2" type="ORF">HALLA_20220</name>
</gene>
<dbReference type="AlphaFoldDB" id="W0JUI8"/>
<reference evidence="2 3" key="1">
    <citation type="submission" date="2014-01" db="EMBL/GenBank/DDBJ databases">
        <authorList>
            <consortium name="DOE Joint Genome Institute"/>
            <person name="Anderson I."/>
            <person name="Huntemann M."/>
            <person name="Han J."/>
            <person name="Chen A."/>
            <person name="Kyrpides N."/>
            <person name="Mavromatis K."/>
            <person name="Markowitz V."/>
            <person name="Palaniappan K."/>
            <person name="Ivanova N."/>
            <person name="Schaumberg A."/>
            <person name="Pati A."/>
            <person name="Liolios K."/>
            <person name="Nordberg H.P."/>
            <person name="Cantor M.N."/>
            <person name="Hua S.X."/>
            <person name="Woyke T."/>
        </authorList>
    </citation>
    <scope>NUCLEOTIDE SEQUENCE [LARGE SCALE GENOMIC DNA]</scope>
    <source>
        <strain evidence="2 3">XH-48</strain>
        <plasmid evidence="3">4</plasmid>
    </source>
</reference>
<geneLocation type="plasmid" evidence="2">
    <name>unnamed</name>
</geneLocation>
<dbReference type="EMBL" id="CP007058">
    <property type="protein sequence ID" value="AHG02229.1"/>
    <property type="molecule type" value="Genomic_DNA"/>
</dbReference>
<evidence type="ECO:0000313" key="3">
    <source>
        <dbReference type="Proteomes" id="UP000019024"/>
    </source>
</evidence>
<name>W0JUI8_9EURY</name>
<evidence type="ECO:0000313" key="2">
    <source>
        <dbReference type="EMBL" id="AHG02229.1"/>
    </source>
</evidence>
<dbReference type="KEGG" id="hlr:HALLA_20220"/>
<proteinExistence type="predicted"/>
<keyword evidence="1" id="KW-0812">Transmembrane</keyword>